<organism evidence="2 3">
    <name type="scientific">Cephus cinctus</name>
    <name type="common">Wheat stem sawfly</name>
    <dbReference type="NCBI Taxonomy" id="211228"/>
    <lineage>
        <taxon>Eukaryota</taxon>
        <taxon>Metazoa</taxon>
        <taxon>Ecdysozoa</taxon>
        <taxon>Arthropoda</taxon>
        <taxon>Hexapoda</taxon>
        <taxon>Insecta</taxon>
        <taxon>Pterygota</taxon>
        <taxon>Neoptera</taxon>
        <taxon>Endopterygota</taxon>
        <taxon>Hymenoptera</taxon>
        <taxon>Cephoidea</taxon>
        <taxon>Cephidae</taxon>
        <taxon>Cephus</taxon>
    </lineage>
</organism>
<dbReference type="GO" id="GO:0003746">
    <property type="term" value="F:translation elongation factor activity"/>
    <property type="evidence" value="ECO:0007669"/>
    <property type="project" value="UniProtKB-KW"/>
</dbReference>
<dbReference type="Gene3D" id="1.20.1050.10">
    <property type="match status" value="1"/>
</dbReference>
<protein>
    <submittedName>
        <fullName evidence="3">Eukaryotic translation elongation factor 1 epsilon-1 isoform X2</fullName>
    </submittedName>
</protein>
<keyword evidence="3" id="KW-0648">Protein biosynthesis</keyword>
<dbReference type="Proteomes" id="UP000694920">
    <property type="component" value="Unplaced"/>
</dbReference>
<dbReference type="PANTHER" id="PTHR44490">
    <property type="entry name" value="EUKARYOTIC TRANSLATION ELONGATION FACTOR 1 EPSILON-1"/>
    <property type="match status" value="1"/>
</dbReference>
<gene>
    <name evidence="3" type="primary">LOC107269002</name>
</gene>
<dbReference type="GO" id="GO:0005634">
    <property type="term" value="C:nucleus"/>
    <property type="evidence" value="ECO:0007669"/>
    <property type="project" value="TreeGrafter"/>
</dbReference>
<dbReference type="RefSeq" id="XP_015597861.1">
    <property type="nucleotide sequence ID" value="XM_015742375.2"/>
</dbReference>
<accession>A0AAJ7BZV9</accession>
<dbReference type="GO" id="GO:0017101">
    <property type="term" value="C:aminoacyl-tRNA synthetase multienzyme complex"/>
    <property type="evidence" value="ECO:0007669"/>
    <property type="project" value="InterPro"/>
</dbReference>
<sequence>MVLCNVKCVENISKYLNVAPGKLYVSKNNVVAAKDLLEKESLEGFSTIVQTLVKLSKFSNILGKDAVTQALTRQWLEYVVLNVNYADNLKNVKRILKELNLILRKSTYITGTEKTVADVVLYYALHSIMQGLTHQEKAEYVNVSRWFDNIQQDEKLRQELELINFNLLNLYL</sequence>
<evidence type="ECO:0000313" key="2">
    <source>
        <dbReference type="Proteomes" id="UP000694920"/>
    </source>
</evidence>
<evidence type="ECO:0000259" key="1">
    <source>
        <dbReference type="PROSITE" id="PS50405"/>
    </source>
</evidence>
<dbReference type="Pfam" id="PF21972">
    <property type="entry name" value="Arc1p_N_like"/>
    <property type="match status" value="1"/>
</dbReference>
<dbReference type="CDD" id="cd10305">
    <property type="entry name" value="GST_C_AIMP3"/>
    <property type="match status" value="1"/>
</dbReference>
<reference evidence="3" key="1">
    <citation type="submission" date="2025-08" db="UniProtKB">
        <authorList>
            <consortium name="RefSeq"/>
        </authorList>
    </citation>
    <scope>IDENTIFICATION</scope>
</reference>
<dbReference type="GO" id="GO:0043517">
    <property type="term" value="P:positive regulation of DNA damage response, signal transduction by p53 class mediator"/>
    <property type="evidence" value="ECO:0007669"/>
    <property type="project" value="InterPro"/>
</dbReference>
<dbReference type="PROSITE" id="PS50405">
    <property type="entry name" value="GST_CTER"/>
    <property type="match status" value="1"/>
</dbReference>
<dbReference type="AlphaFoldDB" id="A0AAJ7BZV9"/>
<dbReference type="GeneID" id="107269002"/>
<dbReference type="InterPro" id="IPR010987">
    <property type="entry name" value="Glutathione-S-Trfase_C-like"/>
</dbReference>
<dbReference type="GO" id="GO:0005737">
    <property type="term" value="C:cytoplasm"/>
    <property type="evidence" value="ECO:0007669"/>
    <property type="project" value="TreeGrafter"/>
</dbReference>
<proteinExistence type="predicted"/>
<dbReference type="InterPro" id="IPR053836">
    <property type="entry name" value="Arc1-like_N"/>
</dbReference>
<dbReference type="InterPro" id="IPR042450">
    <property type="entry name" value="EEF1E1"/>
</dbReference>
<dbReference type="CTD" id="246507"/>
<dbReference type="PANTHER" id="PTHR44490:SF1">
    <property type="entry name" value="EUKARYOTIC TRANSLATION ELONGATION FACTOR 1 EPSILON-1"/>
    <property type="match status" value="1"/>
</dbReference>
<dbReference type="InterPro" id="IPR053837">
    <property type="entry name" value="AIMP3/p18_C"/>
</dbReference>
<evidence type="ECO:0000313" key="3">
    <source>
        <dbReference type="RefSeq" id="XP_015597861.1"/>
    </source>
</evidence>
<name>A0AAJ7BZV9_CEPCN</name>
<dbReference type="SUPFAM" id="SSF47616">
    <property type="entry name" value="GST C-terminal domain-like"/>
    <property type="match status" value="1"/>
</dbReference>
<keyword evidence="3" id="KW-0251">Elongation factor</keyword>
<keyword evidence="2" id="KW-1185">Reference proteome</keyword>
<dbReference type="InterPro" id="IPR036282">
    <property type="entry name" value="Glutathione-S-Trfase_C_sf"/>
</dbReference>
<feature type="domain" description="GST C-terminal" evidence="1">
    <location>
        <begin position="35"/>
        <end position="170"/>
    </location>
</feature>